<dbReference type="AlphaFoldDB" id="A0AAN7L1U3"/>
<feature type="signal peptide" evidence="3">
    <location>
        <begin position="1"/>
        <end position="19"/>
    </location>
</feature>
<dbReference type="PANTHER" id="PTHR31614:SF5">
    <property type="entry name" value="ALLERGEN-LIKE PROTEIN BRSN20"/>
    <property type="match status" value="1"/>
</dbReference>
<keyword evidence="5" id="KW-1185">Reference proteome</keyword>
<sequence length="156" mass="17249">MARVLMLVAVCVLPAVVSAGNTFWLDGRVYCDTCHFGFETPLSTYVEGARVMLECKDGVDMQDVYTAEAVTGPDGRWMMEVDEDHHDEFCTVRLLSSPQEGCNSADPGRSRASLILTRYNGMASNHHSANSMGFFRDEPLAGCEEIRALYQLESQA</sequence>
<dbReference type="PANTHER" id="PTHR31614">
    <property type="entry name" value="PROTEIN DOWNSTREAM OF FLC-RELATED"/>
    <property type="match status" value="1"/>
</dbReference>
<name>A0AAN7L1U3_9MYRT</name>
<keyword evidence="2" id="KW-1015">Disulfide bond</keyword>
<reference evidence="4 5" key="1">
    <citation type="journal article" date="2023" name="Hortic Res">
        <title>Pangenome of water caltrop reveals structural variations and asymmetric subgenome divergence after allopolyploidization.</title>
        <authorList>
            <person name="Zhang X."/>
            <person name="Chen Y."/>
            <person name="Wang L."/>
            <person name="Yuan Y."/>
            <person name="Fang M."/>
            <person name="Shi L."/>
            <person name="Lu R."/>
            <person name="Comes H.P."/>
            <person name="Ma Y."/>
            <person name="Chen Y."/>
            <person name="Huang G."/>
            <person name="Zhou Y."/>
            <person name="Zheng Z."/>
            <person name="Qiu Y."/>
        </authorList>
    </citation>
    <scope>NUCLEOTIDE SEQUENCE [LARGE SCALE GENOMIC DNA]</scope>
    <source>
        <tissue evidence="4">Roots</tissue>
    </source>
</reference>
<protein>
    <submittedName>
        <fullName evidence="4">Uncharacterized protein</fullName>
    </submittedName>
</protein>
<evidence type="ECO:0000256" key="2">
    <source>
        <dbReference type="ARBA" id="ARBA00023157"/>
    </source>
</evidence>
<dbReference type="InterPro" id="IPR006041">
    <property type="entry name" value="Pollen_Ole_e1_allergen"/>
</dbReference>
<dbReference type="EMBL" id="JAXIOK010000001">
    <property type="protein sequence ID" value="KAK4780673.1"/>
    <property type="molecule type" value="Genomic_DNA"/>
</dbReference>
<keyword evidence="3" id="KW-0732">Signal</keyword>
<feature type="chain" id="PRO_5042959579" evidence="3">
    <location>
        <begin position="20"/>
        <end position="156"/>
    </location>
</feature>
<evidence type="ECO:0000256" key="3">
    <source>
        <dbReference type="SAM" id="SignalP"/>
    </source>
</evidence>
<evidence type="ECO:0000256" key="1">
    <source>
        <dbReference type="ARBA" id="ARBA00010049"/>
    </source>
</evidence>
<proteinExistence type="inferred from homology"/>
<evidence type="ECO:0000313" key="4">
    <source>
        <dbReference type="EMBL" id="KAK4780673.1"/>
    </source>
</evidence>
<dbReference type="Proteomes" id="UP001345219">
    <property type="component" value="Chromosome 13"/>
</dbReference>
<comment type="caution">
    <text evidence="4">The sequence shown here is derived from an EMBL/GenBank/DDBJ whole genome shotgun (WGS) entry which is preliminary data.</text>
</comment>
<dbReference type="Pfam" id="PF01190">
    <property type="entry name" value="Pollen_Ole_e_1"/>
    <property type="match status" value="1"/>
</dbReference>
<comment type="similarity">
    <text evidence="1">Belongs to the Ole e I family.</text>
</comment>
<evidence type="ECO:0000313" key="5">
    <source>
        <dbReference type="Proteomes" id="UP001345219"/>
    </source>
</evidence>
<organism evidence="4 5">
    <name type="scientific">Trapa incisa</name>
    <dbReference type="NCBI Taxonomy" id="236973"/>
    <lineage>
        <taxon>Eukaryota</taxon>
        <taxon>Viridiplantae</taxon>
        <taxon>Streptophyta</taxon>
        <taxon>Embryophyta</taxon>
        <taxon>Tracheophyta</taxon>
        <taxon>Spermatophyta</taxon>
        <taxon>Magnoliopsida</taxon>
        <taxon>eudicotyledons</taxon>
        <taxon>Gunneridae</taxon>
        <taxon>Pentapetalae</taxon>
        <taxon>rosids</taxon>
        <taxon>malvids</taxon>
        <taxon>Myrtales</taxon>
        <taxon>Lythraceae</taxon>
        <taxon>Trapa</taxon>
    </lineage>
</organism>
<accession>A0AAN7L1U3</accession>
<gene>
    <name evidence="4" type="ORF">SAY87_016779</name>
</gene>